<accession>A0AAF0D267</accession>
<evidence type="ECO:0000313" key="2">
    <source>
        <dbReference type="Proteomes" id="UP000186851"/>
    </source>
</evidence>
<dbReference type="Proteomes" id="UP000186851">
    <property type="component" value="Chromosome"/>
</dbReference>
<proteinExistence type="predicted"/>
<evidence type="ECO:0000313" key="1">
    <source>
        <dbReference type="EMBL" id="WEU40277.1"/>
    </source>
</evidence>
<dbReference type="AlphaFoldDB" id="A0AAF0D267"/>
<reference evidence="1" key="2">
    <citation type="journal article" date="2022" name="Nat. Microbiol.">
        <title>A closed Candidatus Odinarchaeum chromosome exposes Asgard archaeal viruses.</title>
        <authorList>
            <person name="Tamarit D."/>
            <person name="Caceres E.F."/>
            <person name="Krupovic M."/>
            <person name="Nijland R."/>
            <person name="Eme L."/>
            <person name="Robinson N.P."/>
            <person name="Ettema T.J.G."/>
        </authorList>
    </citation>
    <scope>NUCLEOTIDE SEQUENCE</scope>
    <source>
        <strain evidence="1">LCB_4</strain>
    </source>
</reference>
<dbReference type="KEGG" id="oyw:OdinLCB4_007365"/>
<gene>
    <name evidence="1" type="ORF">OdinLCB4_007365</name>
</gene>
<protein>
    <submittedName>
        <fullName evidence="1">Uncharacterized protein</fullName>
    </submittedName>
</protein>
<sequence>MELIEEYVEDELVKNIILDVEAVPGFTVAYKNLFNGVYVFPVKLAERVLLVVSLDRTRFWVKR</sequence>
<reference evidence="1" key="1">
    <citation type="journal article" date="2017" name="Nature">
        <title>Asgard archaea illuminate the origin of eukaryotic cellular complexity.</title>
        <authorList>
            <person name="Zaremba-Niedzwiedzka K."/>
            <person name="Caceres E.F."/>
            <person name="Saw J.H."/>
            <person name="Backstrom D."/>
            <person name="Juzokaite L."/>
            <person name="Vancaester E."/>
            <person name="Seitz K.W."/>
            <person name="Anantharaman K."/>
            <person name="Starnawski P."/>
            <person name="Kjeldsen K.U."/>
            <person name="Scott M.B."/>
            <person name="Nunoura T."/>
            <person name="Banfield J.F."/>
            <person name="Schramm A."/>
            <person name="Baker B.J."/>
            <person name="Spang A."/>
            <person name="Ettema T.J.G."/>
        </authorList>
    </citation>
    <scope>NUCLEOTIDE SEQUENCE</scope>
    <source>
        <strain evidence="1">LCB_4</strain>
    </source>
</reference>
<organism evidence="1 2">
    <name type="scientific">Odinarchaeota yellowstonii (strain LCB_4)</name>
    <dbReference type="NCBI Taxonomy" id="1841599"/>
    <lineage>
        <taxon>Archaea</taxon>
        <taxon>Promethearchaeati</taxon>
        <taxon>Candidatus Odinarchaeota</taxon>
        <taxon>Candidatus Odinarchaeia</taxon>
        <taxon>Candidatus Odinarchaeales</taxon>
        <taxon>Candidatus Odinarchaeaceae</taxon>
        <taxon>Candidatus Odinarchaeum</taxon>
    </lineage>
</organism>
<name>A0AAF0D267_ODILC</name>
<dbReference type="EMBL" id="CP091871">
    <property type="protein sequence ID" value="WEU40277.1"/>
    <property type="molecule type" value="Genomic_DNA"/>
</dbReference>